<gene>
    <name evidence="2" type="ORF">PAPYR_4053</name>
</gene>
<name>A0ABQ8UPK6_9EUKA</name>
<organism evidence="2 3">
    <name type="scientific">Paratrimastix pyriformis</name>
    <dbReference type="NCBI Taxonomy" id="342808"/>
    <lineage>
        <taxon>Eukaryota</taxon>
        <taxon>Metamonada</taxon>
        <taxon>Preaxostyla</taxon>
        <taxon>Paratrimastigidae</taxon>
        <taxon>Paratrimastix</taxon>
    </lineage>
</organism>
<feature type="region of interest" description="Disordered" evidence="1">
    <location>
        <begin position="211"/>
        <end position="243"/>
    </location>
</feature>
<feature type="compositionally biased region" description="Pro residues" evidence="1">
    <location>
        <begin position="42"/>
        <end position="56"/>
    </location>
</feature>
<sequence length="271" mass="28967">MDARSRRRSPPRGPHPRSYGESTDDRDYDRKRSRASDSRPQLPTPSGGPPPQPSPPSANEQQLIGALLGQLRNLPPGVDPAALVSALVAAVPPEPTSQSARLQPAPMLPPAPTPAPISPPPGIPPFRLPLLTPTATRFGVAVPPRVASLLDAPAPATLPDLGGVRLTDEERRLRQWVSPTLSEVTSMPALSANLERLLARLHQYLSNYLKDSTGRRAPPADLTASAPQTQQQQQQQQQQKSHCRPQPLIDTTVGALPACSTPGYAPHAWAA</sequence>
<keyword evidence="3" id="KW-1185">Reference proteome</keyword>
<feature type="compositionally biased region" description="Low complexity" evidence="1">
    <location>
        <begin position="228"/>
        <end position="239"/>
    </location>
</feature>
<feature type="compositionally biased region" description="Basic residues" evidence="1">
    <location>
        <begin position="1"/>
        <end position="10"/>
    </location>
</feature>
<dbReference type="EMBL" id="JAPMOS010000016">
    <property type="protein sequence ID" value="KAJ4459976.1"/>
    <property type="molecule type" value="Genomic_DNA"/>
</dbReference>
<feature type="region of interest" description="Disordered" evidence="1">
    <location>
        <begin position="1"/>
        <end position="78"/>
    </location>
</feature>
<accession>A0ABQ8UPK6</accession>
<evidence type="ECO:0000313" key="2">
    <source>
        <dbReference type="EMBL" id="KAJ4459976.1"/>
    </source>
</evidence>
<comment type="caution">
    <text evidence="2">The sequence shown here is derived from an EMBL/GenBank/DDBJ whole genome shotgun (WGS) entry which is preliminary data.</text>
</comment>
<feature type="region of interest" description="Disordered" evidence="1">
    <location>
        <begin position="92"/>
        <end position="114"/>
    </location>
</feature>
<evidence type="ECO:0000256" key="1">
    <source>
        <dbReference type="SAM" id="MobiDB-lite"/>
    </source>
</evidence>
<feature type="compositionally biased region" description="Basic and acidic residues" evidence="1">
    <location>
        <begin position="23"/>
        <end position="37"/>
    </location>
</feature>
<dbReference type="Proteomes" id="UP001141327">
    <property type="component" value="Unassembled WGS sequence"/>
</dbReference>
<protein>
    <submittedName>
        <fullName evidence="2">Uncharacterized protein</fullName>
    </submittedName>
</protein>
<reference evidence="2" key="1">
    <citation type="journal article" date="2022" name="bioRxiv">
        <title>Genomics of Preaxostyla Flagellates Illuminates Evolutionary Transitions and the Path Towards Mitochondrial Loss.</title>
        <authorList>
            <person name="Novak L.V.F."/>
            <person name="Treitli S.C."/>
            <person name="Pyrih J."/>
            <person name="Halakuc P."/>
            <person name="Pipaliya S.V."/>
            <person name="Vacek V."/>
            <person name="Brzon O."/>
            <person name="Soukal P."/>
            <person name="Eme L."/>
            <person name="Dacks J.B."/>
            <person name="Karnkowska A."/>
            <person name="Elias M."/>
            <person name="Hampl V."/>
        </authorList>
    </citation>
    <scope>NUCLEOTIDE SEQUENCE</scope>
    <source>
        <strain evidence="2">RCP-MX</strain>
    </source>
</reference>
<evidence type="ECO:0000313" key="3">
    <source>
        <dbReference type="Proteomes" id="UP001141327"/>
    </source>
</evidence>
<proteinExistence type="predicted"/>